<dbReference type="SFLD" id="SFLDG00002">
    <property type="entry name" value="C1.7:_P-type_atpase_like"/>
    <property type="match status" value="1"/>
</dbReference>
<comment type="caution">
    <text evidence="8">Lacks conserved residue(s) required for the propagation of feature annotation.</text>
</comment>
<reference evidence="11" key="1">
    <citation type="journal article" date="2019" name="Int. J. Syst. Evol. Microbiol.">
        <title>The Global Catalogue of Microorganisms (GCM) 10K type strain sequencing project: providing services to taxonomists for standard genome sequencing and annotation.</title>
        <authorList>
            <consortium name="The Broad Institute Genomics Platform"/>
            <consortium name="The Broad Institute Genome Sequencing Center for Infectious Disease"/>
            <person name="Wu L."/>
            <person name="Ma J."/>
        </authorList>
    </citation>
    <scope>NUCLEOTIDE SEQUENCE [LARGE SCALE GENOMIC DNA]</scope>
    <source>
        <strain evidence="11">XZYJ18</strain>
    </source>
</reference>
<keyword evidence="6 8" id="KW-1133">Transmembrane helix</keyword>
<dbReference type="NCBIfam" id="TIGR01512">
    <property type="entry name" value="ATPase-IB2_Cd"/>
    <property type="match status" value="1"/>
</dbReference>
<dbReference type="SFLD" id="SFLDF00027">
    <property type="entry name" value="p-type_atpase"/>
    <property type="match status" value="1"/>
</dbReference>
<evidence type="ECO:0000256" key="6">
    <source>
        <dbReference type="ARBA" id="ARBA00022989"/>
    </source>
</evidence>
<evidence type="ECO:0000256" key="8">
    <source>
        <dbReference type="RuleBase" id="RU362081"/>
    </source>
</evidence>
<sequence length="644" mass="65177">MSDACCGPDEAVAPSVRGWWRVRELQYAAAAAVLLGLGWAFPEPVADGLHLLAAVVGASSFVPGALRGLRRGRLGVGLLMTIAAVGAVALGRFEEAALLGVLFSTAEGLERHAVDRTRRSLRALLSLVPRTASVLREGGEEQVAPEELVVGDRLLLRPGERAATDATLAGGATILDVSAITGESVPVEVGEGDGVPAGAINAGSAVELVVAARAVDSSLARIVHMVEQAQERRGAGQRLADRIARPLVPAILVLAVLVAGLGLVLGDPLRWIERALVVLVAASPCALAIAVPLTVVAAVGAASRHGVLIKGGAALEELGRVDTVALDKTGTLTRNEPRVVDVVVGAGSRDEVLALAAALERRSEHPLAPAVVAAGGRGPSEATDVETVPGRGLVGTVDGAPVRLGRPDWVVPGELAPDVAALEGAGATVVVLERDGVVLGALAVRDDLRVEAPAAMASLRGLGLRTVMLTGDNVRTARALAERAGIADVHAGLLPEDKASLVAPGAVAMVGDGVNDAPALATARVGVAMGAMGTDVALETADVALMGDDLRHLPQTFAHARRARRIMLQNIGLSLAIIVVLIPLAALGVLGLATVVFVHELAEVLVIGNALRGARIAALPGAAPPVPAVVPAPDGTGEGGCACC</sequence>
<dbReference type="SUPFAM" id="SSF81653">
    <property type="entry name" value="Calcium ATPase, transduction domain A"/>
    <property type="match status" value="1"/>
</dbReference>
<evidence type="ECO:0000256" key="7">
    <source>
        <dbReference type="ARBA" id="ARBA00023136"/>
    </source>
</evidence>
<evidence type="ECO:0000256" key="1">
    <source>
        <dbReference type="ARBA" id="ARBA00004651"/>
    </source>
</evidence>
<comment type="caution">
    <text evidence="10">The sequence shown here is derived from an EMBL/GenBank/DDBJ whole genome shotgun (WGS) entry which is preliminary data.</text>
</comment>
<dbReference type="NCBIfam" id="TIGR01525">
    <property type="entry name" value="ATPase-IB_hvy"/>
    <property type="match status" value="1"/>
</dbReference>
<dbReference type="Gene3D" id="2.70.150.10">
    <property type="entry name" value="Calcium-transporting ATPase, cytoplasmic transduction domain A"/>
    <property type="match status" value="1"/>
</dbReference>
<evidence type="ECO:0000256" key="5">
    <source>
        <dbReference type="ARBA" id="ARBA00022967"/>
    </source>
</evidence>
<proteinExistence type="inferred from homology"/>
<dbReference type="InterPro" id="IPR027256">
    <property type="entry name" value="P-typ_ATPase_IB"/>
</dbReference>
<dbReference type="Pfam" id="PF00702">
    <property type="entry name" value="Hydrolase"/>
    <property type="match status" value="1"/>
</dbReference>
<keyword evidence="8" id="KW-0547">Nucleotide-binding</keyword>
<dbReference type="InterPro" id="IPR023298">
    <property type="entry name" value="ATPase_P-typ_TM_dom_sf"/>
</dbReference>
<dbReference type="SUPFAM" id="SSF81665">
    <property type="entry name" value="Calcium ATPase, transmembrane domain M"/>
    <property type="match status" value="1"/>
</dbReference>
<dbReference type="RefSeq" id="WP_378023700.1">
    <property type="nucleotide sequence ID" value="NZ_JBHSKG010000016.1"/>
</dbReference>
<dbReference type="InterPro" id="IPR001757">
    <property type="entry name" value="P_typ_ATPase"/>
</dbReference>
<dbReference type="EMBL" id="JBHSKG010000016">
    <property type="protein sequence ID" value="MFC5141417.1"/>
    <property type="molecule type" value="Genomic_DNA"/>
</dbReference>
<dbReference type="PRINTS" id="PR00119">
    <property type="entry name" value="CATATPASE"/>
</dbReference>
<dbReference type="InterPro" id="IPR023214">
    <property type="entry name" value="HAD_sf"/>
</dbReference>
<dbReference type="PANTHER" id="PTHR48085">
    <property type="entry name" value="CADMIUM/ZINC-TRANSPORTING ATPASE HMA2-RELATED"/>
    <property type="match status" value="1"/>
</dbReference>
<feature type="transmembrane region" description="Helical" evidence="8">
    <location>
        <begin position="247"/>
        <end position="265"/>
    </location>
</feature>
<dbReference type="InterPro" id="IPR008250">
    <property type="entry name" value="ATPase_P-typ_transduc_dom_A_sf"/>
</dbReference>
<dbReference type="InterPro" id="IPR044492">
    <property type="entry name" value="P_typ_ATPase_HD_dom"/>
</dbReference>
<dbReference type="CDD" id="cd02079">
    <property type="entry name" value="P-type_ATPase_HM"/>
    <property type="match status" value="1"/>
</dbReference>
<evidence type="ECO:0000256" key="4">
    <source>
        <dbReference type="ARBA" id="ARBA00022723"/>
    </source>
</evidence>
<comment type="subcellular location">
    <subcellularLocation>
        <location evidence="1">Cell membrane</location>
        <topology evidence="1">Multi-pass membrane protein</topology>
    </subcellularLocation>
</comment>
<name>A0ABV9ZK64_9PSEU</name>
<evidence type="ECO:0000256" key="3">
    <source>
        <dbReference type="ARBA" id="ARBA00022692"/>
    </source>
</evidence>
<feature type="transmembrane region" description="Helical" evidence="8">
    <location>
        <begin position="277"/>
        <end position="302"/>
    </location>
</feature>
<dbReference type="SUPFAM" id="SSF56784">
    <property type="entry name" value="HAD-like"/>
    <property type="match status" value="1"/>
</dbReference>
<feature type="transmembrane region" description="Helical" evidence="8">
    <location>
        <begin position="571"/>
        <end position="598"/>
    </location>
</feature>
<dbReference type="Pfam" id="PF00122">
    <property type="entry name" value="E1-E2_ATPase"/>
    <property type="match status" value="1"/>
</dbReference>
<dbReference type="SFLD" id="SFLDS00003">
    <property type="entry name" value="Haloacid_Dehalogenase"/>
    <property type="match status" value="1"/>
</dbReference>
<accession>A0ABV9ZK64</accession>
<organism evidence="10 11">
    <name type="scientific">Actinomycetospora rhizophila</name>
    <dbReference type="NCBI Taxonomy" id="1416876"/>
    <lineage>
        <taxon>Bacteria</taxon>
        <taxon>Bacillati</taxon>
        <taxon>Actinomycetota</taxon>
        <taxon>Actinomycetes</taxon>
        <taxon>Pseudonocardiales</taxon>
        <taxon>Pseudonocardiaceae</taxon>
        <taxon>Actinomycetospora</taxon>
    </lineage>
</organism>
<dbReference type="InterPro" id="IPR059000">
    <property type="entry name" value="ATPase_P-type_domA"/>
</dbReference>
<dbReference type="Gene3D" id="3.40.1110.10">
    <property type="entry name" value="Calcium-transporting ATPase, cytoplasmic domain N"/>
    <property type="match status" value="1"/>
</dbReference>
<protein>
    <submittedName>
        <fullName evidence="10">Heavy metal translocating P-type ATPase</fullName>
    </submittedName>
</protein>
<evidence type="ECO:0000313" key="10">
    <source>
        <dbReference type="EMBL" id="MFC5141417.1"/>
    </source>
</evidence>
<dbReference type="InterPro" id="IPR018303">
    <property type="entry name" value="ATPase_P-typ_P_site"/>
</dbReference>
<dbReference type="PANTHER" id="PTHR48085:SF5">
    <property type="entry name" value="CADMIUM_ZINC-TRANSPORTING ATPASE HMA4-RELATED"/>
    <property type="match status" value="1"/>
</dbReference>
<evidence type="ECO:0000259" key="9">
    <source>
        <dbReference type="Pfam" id="PF00122"/>
    </source>
</evidence>
<evidence type="ECO:0000256" key="2">
    <source>
        <dbReference type="ARBA" id="ARBA00006024"/>
    </source>
</evidence>
<dbReference type="InterPro" id="IPR023299">
    <property type="entry name" value="ATPase_P-typ_cyto_dom_N"/>
</dbReference>
<keyword evidence="11" id="KW-1185">Reference proteome</keyword>
<keyword evidence="8" id="KW-0067">ATP-binding</keyword>
<keyword evidence="4 8" id="KW-0479">Metal-binding</keyword>
<dbReference type="Gene3D" id="3.40.50.1000">
    <property type="entry name" value="HAD superfamily/HAD-like"/>
    <property type="match status" value="1"/>
</dbReference>
<comment type="similarity">
    <text evidence="2 8">Belongs to the cation transport ATPase (P-type) (TC 3.A.3) family. Type IB subfamily.</text>
</comment>
<dbReference type="InterPro" id="IPR051014">
    <property type="entry name" value="Cation_Transport_ATPase_IB"/>
</dbReference>
<keyword evidence="8" id="KW-1003">Cell membrane</keyword>
<keyword evidence="7 8" id="KW-0472">Membrane</keyword>
<dbReference type="NCBIfam" id="TIGR01494">
    <property type="entry name" value="ATPase_P-type"/>
    <property type="match status" value="2"/>
</dbReference>
<keyword evidence="3 8" id="KW-0812">Transmembrane</keyword>
<feature type="domain" description="P-type ATPase A" evidence="9">
    <location>
        <begin position="127"/>
        <end position="227"/>
    </location>
</feature>
<dbReference type="InterPro" id="IPR036412">
    <property type="entry name" value="HAD-like_sf"/>
</dbReference>
<gene>
    <name evidence="10" type="ORF">ACFPK1_24475</name>
</gene>
<dbReference type="Proteomes" id="UP001596175">
    <property type="component" value="Unassembled WGS sequence"/>
</dbReference>
<dbReference type="PROSITE" id="PS00154">
    <property type="entry name" value="ATPASE_E1_E2"/>
    <property type="match status" value="1"/>
</dbReference>
<evidence type="ECO:0000313" key="11">
    <source>
        <dbReference type="Proteomes" id="UP001596175"/>
    </source>
</evidence>
<keyword evidence="5" id="KW-1278">Translocase</keyword>